<dbReference type="FunCoup" id="H3BAT3">
    <property type="interactions" value="64"/>
</dbReference>
<dbReference type="Pfam" id="PF14775">
    <property type="entry name" value="NYD-SP28_assoc"/>
    <property type="match status" value="1"/>
</dbReference>
<evidence type="ECO:0000256" key="2">
    <source>
        <dbReference type="ARBA" id="ARBA00022846"/>
    </source>
</evidence>
<keyword evidence="5" id="KW-0175">Coiled coil</keyword>
<name>H3BAT3_LATCH</name>
<dbReference type="eggNOG" id="ENOG502QQDD">
    <property type="taxonomic scope" value="Eukaryota"/>
</dbReference>
<dbReference type="GeneTree" id="ENSGT00940000153804"/>
<dbReference type="GO" id="GO:0003352">
    <property type="term" value="P:regulation of cilium movement"/>
    <property type="evidence" value="ECO:0007669"/>
    <property type="project" value="TreeGrafter"/>
</dbReference>
<accession>H3BAT3</accession>
<keyword evidence="9" id="KW-1185">Reference proteome</keyword>
<dbReference type="GO" id="GO:0070286">
    <property type="term" value="P:axonemal dynein complex assembly"/>
    <property type="evidence" value="ECO:0007669"/>
    <property type="project" value="InterPro"/>
</dbReference>
<dbReference type="Ensembl" id="ENSLACT00000019137.1">
    <property type="protein sequence ID" value="ENSLACP00000019004.1"/>
    <property type="gene ID" value="ENSLACG00000016720.1"/>
</dbReference>
<sequence length="449" mass="52469">RELLLAQHKMEMTQLHDIMFAMEQNFMDHDNEVKQEYQSVRDEIKNKDLEDKHALRVQLEGIVEDLWRQFQHALKCYNDATEDRKMAFEPLKARDEKSAKEIEMQMKKLQKIQDQIMALKSKMALNMRECEERNRKLREEKEVIHRHFQILKAEMNRIRAGEKGRLAKLTMESNRAIRVVKKVCEKGEQIMRLTEMCRKLETEEEKVLPFYTTSLSAEELKEAEEAALEKPSEPLDLETIANKATTSCKMAHTVKVPKLSQFLNDQQVSESLCTRTSMQGARRDKGRGEIEEGTKKRRGKRRDEGKGEREEGTKKRRGKGGERGGDQPKEHFIFPHAFTEVFFFNSFQLMHNYTALENFWKRYNKGLLDKYALGREKSLLLQENEQLRLLLKQYLDGISVNEETLTQLNTLFIVNSQTNINMNIPVTDGRVKKPATTVIEAAHVVKHLT</sequence>
<dbReference type="InterPro" id="IPR039750">
    <property type="entry name" value="DRC1/DRC2"/>
</dbReference>
<dbReference type="InParanoid" id="H3BAT3"/>
<organism evidence="8 9">
    <name type="scientific">Latimeria chalumnae</name>
    <name type="common">Coelacanth</name>
    <dbReference type="NCBI Taxonomy" id="7897"/>
    <lineage>
        <taxon>Eukaryota</taxon>
        <taxon>Metazoa</taxon>
        <taxon>Chordata</taxon>
        <taxon>Craniata</taxon>
        <taxon>Vertebrata</taxon>
        <taxon>Euteleostomi</taxon>
        <taxon>Coelacanthiformes</taxon>
        <taxon>Coelacanthidae</taxon>
        <taxon>Latimeria</taxon>
    </lineage>
</organism>
<dbReference type="EMBL" id="AFYH01034160">
    <property type="status" value="NOT_ANNOTATED_CDS"/>
    <property type="molecule type" value="Genomic_DNA"/>
</dbReference>
<evidence type="ECO:0000256" key="6">
    <source>
        <dbReference type="SAM" id="MobiDB-lite"/>
    </source>
</evidence>
<gene>
    <name evidence="8" type="primary">CCDC65</name>
</gene>
<keyword evidence="3" id="KW-0969">Cilium</keyword>
<evidence type="ECO:0000256" key="1">
    <source>
        <dbReference type="ARBA" id="ARBA00004611"/>
    </source>
</evidence>
<evidence type="ECO:0000313" key="8">
    <source>
        <dbReference type="Ensembl" id="ENSLACP00000019004.1"/>
    </source>
</evidence>
<dbReference type="EMBL" id="AFYH01034162">
    <property type="status" value="NOT_ANNOTATED_CDS"/>
    <property type="molecule type" value="Genomic_DNA"/>
</dbReference>
<proteinExistence type="predicted"/>
<dbReference type="AlphaFoldDB" id="H3BAT3"/>
<protein>
    <submittedName>
        <fullName evidence="8">Coiled-coil domain containing 65</fullName>
    </submittedName>
</protein>
<feature type="coiled-coil region" evidence="5">
    <location>
        <begin position="92"/>
        <end position="147"/>
    </location>
</feature>
<comment type="subcellular location">
    <subcellularLocation>
        <location evidence="1">Cytoplasm</location>
        <location evidence="1">Cytoskeleton</location>
        <location evidence="1">Flagellum axoneme</location>
    </subcellularLocation>
</comment>
<evidence type="ECO:0000256" key="5">
    <source>
        <dbReference type="SAM" id="Coils"/>
    </source>
</evidence>
<evidence type="ECO:0000256" key="4">
    <source>
        <dbReference type="ARBA" id="ARBA00023273"/>
    </source>
</evidence>
<dbReference type="HOGENOM" id="CLU_026536_2_0_1"/>
<dbReference type="InterPro" id="IPR029440">
    <property type="entry name" value="DRC1_C"/>
</dbReference>
<feature type="domain" description="Dynein regulatory complex protein 1 C-terminal" evidence="7">
    <location>
        <begin position="351"/>
        <end position="395"/>
    </location>
</feature>
<dbReference type="PANTHER" id="PTHR21625:SF0">
    <property type="entry name" value="DYNEIN REGULATORY COMPLEX SUBUNIT 2"/>
    <property type="match status" value="1"/>
</dbReference>
<dbReference type="OMA" id="LCFELEN"/>
<dbReference type="Proteomes" id="UP000008672">
    <property type="component" value="Unassembled WGS sequence"/>
</dbReference>
<feature type="compositionally biased region" description="Basic and acidic residues" evidence="6">
    <location>
        <begin position="301"/>
        <end position="330"/>
    </location>
</feature>
<reference evidence="8" key="2">
    <citation type="submission" date="2025-08" db="UniProtKB">
        <authorList>
            <consortium name="Ensembl"/>
        </authorList>
    </citation>
    <scope>IDENTIFICATION</scope>
</reference>
<dbReference type="GO" id="GO:0005858">
    <property type="term" value="C:axonemal dynein complex"/>
    <property type="evidence" value="ECO:0007669"/>
    <property type="project" value="InterPro"/>
</dbReference>
<dbReference type="PANTHER" id="PTHR21625">
    <property type="entry name" value="NYD-SP28 PROTEIN"/>
    <property type="match status" value="1"/>
</dbReference>
<evidence type="ECO:0000259" key="7">
    <source>
        <dbReference type="Pfam" id="PF14775"/>
    </source>
</evidence>
<dbReference type="STRING" id="7897.ENSLACP00000019004"/>
<feature type="region of interest" description="Disordered" evidence="6">
    <location>
        <begin position="273"/>
        <end position="330"/>
    </location>
</feature>
<dbReference type="EMBL" id="AFYH01034163">
    <property type="status" value="NOT_ANNOTATED_CDS"/>
    <property type="molecule type" value="Genomic_DNA"/>
</dbReference>
<reference evidence="9" key="1">
    <citation type="submission" date="2011-08" db="EMBL/GenBank/DDBJ databases">
        <title>The draft genome of Latimeria chalumnae.</title>
        <authorList>
            <person name="Di Palma F."/>
            <person name="Alfoldi J."/>
            <person name="Johnson J."/>
            <person name="Berlin A."/>
            <person name="Gnerre S."/>
            <person name="Jaffe D."/>
            <person name="MacCallum I."/>
            <person name="Young S."/>
            <person name="Walker B.J."/>
            <person name="Lander E."/>
            <person name="Lindblad-Toh K."/>
        </authorList>
    </citation>
    <scope>NUCLEOTIDE SEQUENCE [LARGE SCALE GENOMIC DNA]</scope>
    <source>
        <strain evidence="9">Wild caught</strain>
    </source>
</reference>
<keyword evidence="2" id="KW-0282">Flagellum</keyword>
<evidence type="ECO:0000313" key="9">
    <source>
        <dbReference type="Proteomes" id="UP000008672"/>
    </source>
</evidence>
<feature type="compositionally biased region" description="Basic and acidic residues" evidence="6">
    <location>
        <begin position="281"/>
        <end position="294"/>
    </location>
</feature>
<reference evidence="8" key="3">
    <citation type="submission" date="2025-09" db="UniProtKB">
        <authorList>
            <consortium name="Ensembl"/>
        </authorList>
    </citation>
    <scope>IDENTIFICATION</scope>
</reference>
<dbReference type="EMBL" id="AFYH01034161">
    <property type="status" value="NOT_ANNOTATED_CDS"/>
    <property type="molecule type" value="Genomic_DNA"/>
</dbReference>
<dbReference type="GO" id="GO:0060285">
    <property type="term" value="P:cilium-dependent cell motility"/>
    <property type="evidence" value="ECO:0007669"/>
    <property type="project" value="TreeGrafter"/>
</dbReference>
<evidence type="ECO:0000256" key="3">
    <source>
        <dbReference type="ARBA" id="ARBA00023069"/>
    </source>
</evidence>
<keyword evidence="4" id="KW-0966">Cell projection</keyword>